<evidence type="ECO:0000313" key="2">
    <source>
        <dbReference type="EMBL" id="KAL0384105.1"/>
    </source>
</evidence>
<protein>
    <recommendedName>
        <fullName evidence="3">Organ specific protein</fullName>
    </recommendedName>
</protein>
<organism evidence="2">
    <name type="scientific">Sesamum radiatum</name>
    <name type="common">Black benniseed</name>
    <dbReference type="NCBI Taxonomy" id="300843"/>
    <lineage>
        <taxon>Eukaryota</taxon>
        <taxon>Viridiplantae</taxon>
        <taxon>Streptophyta</taxon>
        <taxon>Embryophyta</taxon>
        <taxon>Tracheophyta</taxon>
        <taxon>Spermatophyta</taxon>
        <taxon>Magnoliopsida</taxon>
        <taxon>eudicotyledons</taxon>
        <taxon>Gunneridae</taxon>
        <taxon>Pentapetalae</taxon>
        <taxon>asterids</taxon>
        <taxon>lamiids</taxon>
        <taxon>Lamiales</taxon>
        <taxon>Pedaliaceae</taxon>
        <taxon>Sesamum</taxon>
    </lineage>
</organism>
<dbReference type="InterPro" id="IPR024489">
    <property type="entry name" value="Organ_specific_prot"/>
</dbReference>
<dbReference type="EMBL" id="JACGWJ010000012">
    <property type="protein sequence ID" value="KAL0384105.1"/>
    <property type="molecule type" value="Genomic_DNA"/>
</dbReference>
<evidence type="ECO:0008006" key="3">
    <source>
        <dbReference type="Google" id="ProtNLM"/>
    </source>
</evidence>
<feature type="region of interest" description="Disordered" evidence="1">
    <location>
        <begin position="1"/>
        <end position="22"/>
    </location>
</feature>
<feature type="compositionally biased region" description="Basic and acidic residues" evidence="1">
    <location>
        <begin position="1"/>
        <end position="12"/>
    </location>
</feature>
<dbReference type="Pfam" id="PF10950">
    <property type="entry name" value="Organ_specific"/>
    <property type="match status" value="1"/>
</dbReference>
<comment type="caution">
    <text evidence="2">The sequence shown here is derived from an EMBL/GenBank/DDBJ whole genome shotgun (WGS) entry which is preliminary data.</text>
</comment>
<accession>A0AAW2RWB1</accession>
<evidence type="ECO:0000256" key="1">
    <source>
        <dbReference type="SAM" id="MobiDB-lite"/>
    </source>
</evidence>
<proteinExistence type="predicted"/>
<dbReference type="AlphaFoldDB" id="A0AAW2RWB1"/>
<reference evidence="2" key="1">
    <citation type="submission" date="2020-06" db="EMBL/GenBank/DDBJ databases">
        <authorList>
            <person name="Li T."/>
            <person name="Hu X."/>
            <person name="Zhang T."/>
            <person name="Song X."/>
            <person name="Zhang H."/>
            <person name="Dai N."/>
            <person name="Sheng W."/>
            <person name="Hou X."/>
            <person name="Wei L."/>
        </authorList>
    </citation>
    <scope>NUCLEOTIDE SEQUENCE</scope>
    <source>
        <strain evidence="2">G02</strain>
        <tissue evidence="2">Leaf</tissue>
    </source>
</reference>
<dbReference type="PANTHER" id="PTHR33731">
    <property type="entry name" value="PROTEIN, PUTATIVE-RELATED"/>
    <property type="match status" value="1"/>
</dbReference>
<gene>
    <name evidence="2" type="ORF">Sradi_2804800</name>
</gene>
<dbReference type="PANTHER" id="PTHR33731:SF2">
    <property type="entry name" value="ORGAN-SPECIFIC PROTEIN S2-LIKE"/>
    <property type="match status" value="1"/>
</dbReference>
<sequence length="97" mass="11228">MKRNLLQKDFEPRPNISAYGDNDKVDEKKSFVKDFEPRPNISAYTDDDKVDEKKSFIKDFEPRPNISAYNDDSVGVEANKELKKDLEAEQKGPVYVE</sequence>
<name>A0AAW2RWB1_SESRA</name>
<reference evidence="2" key="2">
    <citation type="journal article" date="2024" name="Plant">
        <title>Genomic evolution and insights into agronomic trait innovations of Sesamum species.</title>
        <authorList>
            <person name="Miao H."/>
            <person name="Wang L."/>
            <person name="Qu L."/>
            <person name="Liu H."/>
            <person name="Sun Y."/>
            <person name="Le M."/>
            <person name="Wang Q."/>
            <person name="Wei S."/>
            <person name="Zheng Y."/>
            <person name="Lin W."/>
            <person name="Duan Y."/>
            <person name="Cao H."/>
            <person name="Xiong S."/>
            <person name="Wang X."/>
            <person name="Wei L."/>
            <person name="Li C."/>
            <person name="Ma Q."/>
            <person name="Ju M."/>
            <person name="Zhao R."/>
            <person name="Li G."/>
            <person name="Mu C."/>
            <person name="Tian Q."/>
            <person name="Mei H."/>
            <person name="Zhang T."/>
            <person name="Gao T."/>
            <person name="Zhang H."/>
        </authorList>
    </citation>
    <scope>NUCLEOTIDE SEQUENCE</scope>
    <source>
        <strain evidence="2">G02</strain>
    </source>
</reference>